<dbReference type="EMBL" id="KZ107838">
    <property type="protein sequence ID" value="OSS53645.1"/>
    <property type="molecule type" value="Genomic_DNA"/>
</dbReference>
<evidence type="ECO:0000256" key="1">
    <source>
        <dbReference type="SAM" id="MobiDB-lite"/>
    </source>
</evidence>
<name>A0A1Y2MC00_EPING</name>
<dbReference type="InParanoid" id="A0A1Y2MC00"/>
<keyword evidence="3" id="KW-1185">Reference proteome</keyword>
<feature type="region of interest" description="Disordered" evidence="1">
    <location>
        <begin position="460"/>
        <end position="556"/>
    </location>
</feature>
<dbReference type="Proteomes" id="UP000193240">
    <property type="component" value="Unassembled WGS sequence"/>
</dbReference>
<evidence type="ECO:0000313" key="2">
    <source>
        <dbReference type="EMBL" id="OSS53645.1"/>
    </source>
</evidence>
<reference evidence="2 3" key="1">
    <citation type="journal article" date="2017" name="Genome Announc.">
        <title>Genome sequence of the saprophytic ascomycete Epicoccum nigrum ICMP 19927 strain isolated from New Zealand.</title>
        <authorList>
            <person name="Fokin M."/>
            <person name="Fleetwood D."/>
            <person name="Weir B.S."/>
            <person name="Villas-Boas S.G."/>
        </authorList>
    </citation>
    <scope>NUCLEOTIDE SEQUENCE [LARGE SCALE GENOMIC DNA]</scope>
    <source>
        <strain evidence="2 3">ICMP 19927</strain>
    </source>
</reference>
<dbReference type="OMA" id="ANICHEF"/>
<protein>
    <submittedName>
        <fullName evidence="2">Uncharacterized protein</fullName>
    </submittedName>
</protein>
<accession>A0A1Y2MC00</accession>
<feature type="compositionally biased region" description="Low complexity" evidence="1">
    <location>
        <begin position="482"/>
        <end position="491"/>
    </location>
</feature>
<gene>
    <name evidence="2" type="ORF">B5807_01079</name>
</gene>
<proteinExistence type="predicted"/>
<organism evidence="2 3">
    <name type="scientific">Epicoccum nigrum</name>
    <name type="common">Soil fungus</name>
    <name type="synonym">Epicoccum purpurascens</name>
    <dbReference type="NCBI Taxonomy" id="105696"/>
    <lineage>
        <taxon>Eukaryota</taxon>
        <taxon>Fungi</taxon>
        <taxon>Dikarya</taxon>
        <taxon>Ascomycota</taxon>
        <taxon>Pezizomycotina</taxon>
        <taxon>Dothideomycetes</taxon>
        <taxon>Pleosporomycetidae</taxon>
        <taxon>Pleosporales</taxon>
        <taxon>Pleosporineae</taxon>
        <taxon>Didymellaceae</taxon>
        <taxon>Epicoccum</taxon>
    </lineage>
</organism>
<feature type="compositionally biased region" description="Acidic residues" evidence="1">
    <location>
        <begin position="466"/>
        <end position="479"/>
    </location>
</feature>
<evidence type="ECO:0000313" key="3">
    <source>
        <dbReference type="Proteomes" id="UP000193240"/>
    </source>
</evidence>
<sequence>MALPPVDAAGFPSDEPDLDPLVFPDFIPEGEVLPNIPHPKEDFPEWTTAPYNNVAVPVTFHDLIRLSGDPRDNPALYAAAVDTMRATNDYFWGQRGIDGYSLTQDRVEAMRAWLQENGHDNEIYPMPPDPRTLFVKEDVDDNPLDDGADSLWIQMFDYVQRMPDDVWEEALTWTRNDLEEDAARDGRGAQHLISHFFVRYMAWNEFISGDSVRSQMIQEDQQPSFDQLQEFFHRVDVAQNGVTFADICHNFHRARDTQMLLYRIEHFATLRIYPERASRTGEMEPVESRYLRKPDPTPAELDRLLASLANEGGFVTLFGLVNRYYPSERNIARITTALEAVALPDATGRNFVTMEAVDLIDAGDEDCINGITDEELRQRFTTRGWDLDRFRVWLEGYLYFDEEEGRLFPLYLREDNDDRETREESIRKRNRRRIKMTWDAATIQDDYRWDRDGMRYIQKERPDAAGEPDAEDSPTETDGSDAAAELPAPEAGPSSRTRGAKRLANGSSRPARSAKKARTGGRVQCSETTQAGAPCRRTKNGEPDEEWNCGLHGRRH</sequence>
<dbReference type="AlphaFoldDB" id="A0A1Y2MC00"/>